<protein>
    <recommendedName>
        <fullName evidence="4">RRM domain-containing protein</fullName>
    </recommendedName>
</protein>
<feature type="region of interest" description="Disordered" evidence="3">
    <location>
        <begin position="832"/>
        <end position="931"/>
    </location>
</feature>
<organism evidence="5 6">
    <name type="scientific">Rhizophlyctis rosea</name>
    <dbReference type="NCBI Taxonomy" id="64517"/>
    <lineage>
        <taxon>Eukaryota</taxon>
        <taxon>Fungi</taxon>
        <taxon>Fungi incertae sedis</taxon>
        <taxon>Chytridiomycota</taxon>
        <taxon>Chytridiomycota incertae sedis</taxon>
        <taxon>Chytridiomycetes</taxon>
        <taxon>Rhizophlyctidales</taxon>
        <taxon>Rhizophlyctidaceae</taxon>
        <taxon>Rhizophlyctis</taxon>
    </lineage>
</organism>
<feature type="domain" description="RRM" evidence="4">
    <location>
        <begin position="522"/>
        <end position="599"/>
    </location>
</feature>
<reference evidence="5" key="1">
    <citation type="submission" date="2020-05" db="EMBL/GenBank/DDBJ databases">
        <title>Phylogenomic resolution of chytrid fungi.</title>
        <authorList>
            <person name="Stajich J.E."/>
            <person name="Amses K."/>
            <person name="Simmons R."/>
            <person name="Seto K."/>
            <person name="Myers J."/>
            <person name="Bonds A."/>
            <person name="Quandt C.A."/>
            <person name="Barry K."/>
            <person name="Liu P."/>
            <person name="Grigoriev I."/>
            <person name="Longcore J.E."/>
            <person name="James T.Y."/>
        </authorList>
    </citation>
    <scope>NUCLEOTIDE SEQUENCE</scope>
    <source>
        <strain evidence="5">JEL0318</strain>
    </source>
</reference>
<comment type="caution">
    <text evidence="5">The sequence shown here is derived from an EMBL/GenBank/DDBJ whole genome shotgun (WGS) entry which is preliminary data.</text>
</comment>
<feature type="compositionally biased region" description="Gly residues" evidence="3">
    <location>
        <begin position="838"/>
        <end position="851"/>
    </location>
</feature>
<evidence type="ECO:0000313" key="5">
    <source>
        <dbReference type="EMBL" id="KAJ3046336.1"/>
    </source>
</evidence>
<evidence type="ECO:0000259" key="4">
    <source>
        <dbReference type="PROSITE" id="PS50102"/>
    </source>
</evidence>
<feature type="compositionally biased region" description="Low complexity" evidence="3">
    <location>
        <begin position="852"/>
        <end position="864"/>
    </location>
</feature>
<proteinExistence type="predicted"/>
<dbReference type="InterPro" id="IPR003954">
    <property type="entry name" value="RRM_euk-type"/>
</dbReference>
<evidence type="ECO:0000256" key="3">
    <source>
        <dbReference type="SAM" id="MobiDB-lite"/>
    </source>
</evidence>
<feature type="region of interest" description="Disordered" evidence="3">
    <location>
        <begin position="124"/>
        <end position="175"/>
    </location>
</feature>
<name>A0AAD5S797_9FUNG</name>
<feature type="region of interest" description="Disordered" evidence="3">
    <location>
        <begin position="1"/>
        <end position="50"/>
    </location>
</feature>
<dbReference type="InterPro" id="IPR000504">
    <property type="entry name" value="RRM_dom"/>
</dbReference>
<dbReference type="SUPFAM" id="SSF54928">
    <property type="entry name" value="RNA-binding domain, RBD"/>
    <property type="match status" value="2"/>
</dbReference>
<evidence type="ECO:0000256" key="1">
    <source>
        <dbReference type="ARBA" id="ARBA00022884"/>
    </source>
</evidence>
<feature type="compositionally biased region" description="Basic and acidic residues" evidence="3">
    <location>
        <begin position="148"/>
        <end position="164"/>
    </location>
</feature>
<feature type="compositionally biased region" description="Pro residues" evidence="3">
    <location>
        <begin position="700"/>
        <end position="714"/>
    </location>
</feature>
<dbReference type="PROSITE" id="PS50102">
    <property type="entry name" value="RRM"/>
    <property type="match status" value="3"/>
</dbReference>
<feature type="region of interest" description="Disordered" evidence="3">
    <location>
        <begin position="62"/>
        <end position="89"/>
    </location>
</feature>
<dbReference type="SMART" id="SM00361">
    <property type="entry name" value="RRM_1"/>
    <property type="match status" value="2"/>
</dbReference>
<feature type="compositionally biased region" description="Polar residues" evidence="3">
    <location>
        <begin position="865"/>
        <end position="874"/>
    </location>
</feature>
<dbReference type="AlphaFoldDB" id="A0AAD5S797"/>
<dbReference type="GO" id="GO:0003723">
    <property type="term" value="F:RNA binding"/>
    <property type="evidence" value="ECO:0007669"/>
    <property type="project" value="UniProtKB-UniRule"/>
</dbReference>
<feature type="region of interest" description="Disordered" evidence="3">
    <location>
        <begin position="474"/>
        <end position="501"/>
    </location>
</feature>
<gene>
    <name evidence="5" type="ORF">HK097_000958</name>
</gene>
<dbReference type="Gene3D" id="3.30.70.330">
    <property type="match status" value="3"/>
</dbReference>
<accession>A0AAD5S797</accession>
<feature type="domain" description="RRM" evidence="4">
    <location>
        <begin position="319"/>
        <end position="407"/>
    </location>
</feature>
<dbReference type="SMART" id="SM00360">
    <property type="entry name" value="RRM"/>
    <property type="match status" value="3"/>
</dbReference>
<evidence type="ECO:0000256" key="2">
    <source>
        <dbReference type="PROSITE-ProRule" id="PRU00176"/>
    </source>
</evidence>
<feature type="region of interest" description="Disordered" evidence="3">
    <location>
        <begin position="654"/>
        <end position="682"/>
    </location>
</feature>
<feature type="non-terminal residue" evidence="5">
    <location>
        <position position="1"/>
    </location>
</feature>
<dbReference type="Pfam" id="PF00076">
    <property type="entry name" value="RRM_1"/>
    <property type="match status" value="3"/>
</dbReference>
<keyword evidence="1 2" id="KW-0694">RNA-binding</keyword>
<keyword evidence="6" id="KW-1185">Reference proteome</keyword>
<dbReference type="InterPro" id="IPR012677">
    <property type="entry name" value="Nucleotide-bd_a/b_plait_sf"/>
</dbReference>
<dbReference type="InterPro" id="IPR035979">
    <property type="entry name" value="RBD_domain_sf"/>
</dbReference>
<feature type="compositionally biased region" description="Gly residues" evidence="3">
    <location>
        <begin position="138"/>
        <end position="147"/>
    </location>
</feature>
<feature type="domain" description="RRM" evidence="4">
    <location>
        <begin position="238"/>
        <end position="317"/>
    </location>
</feature>
<evidence type="ECO:0000313" key="6">
    <source>
        <dbReference type="Proteomes" id="UP001212841"/>
    </source>
</evidence>
<dbReference type="PANTHER" id="PTHR48027">
    <property type="entry name" value="HETEROGENEOUS NUCLEAR RIBONUCLEOPROTEIN 87F-RELATED"/>
    <property type="match status" value="1"/>
</dbReference>
<dbReference type="Proteomes" id="UP001212841">
    <property type="component" value="Unassembled WGS sequence"/>
</dbReference>
<dbReference type="EMBL" id="JADGJD010001187">
    <property type="protein sequence ID" value="KAJ3046336.1"/>
    <property type="molecule type" value="Genomic_DNA"/>
</dbReference>
<sequence>MTDNPVIPTFHPIPHPLVRYSSNSPRPPTPEPRAKSATPTTGGPRGNTHRTWASAVTASLLVTPRLTAHQPPKDPTTPSDEDDRRGASVSPMPKLIRSLTAGAEVQHHHVGKASTPIPTTISCKAPAFTPLSPADSDGGSGVRGGAGGKKEGQNGDEGLAVHREEDEEEVEGVRQEAVNKEATLPPDQDHEGIPNGALVPVAQSATLYPQATHEGMSISDARAMQLKAENPNKGLPQACLFIASLSSTQSDEQLHNSVHRHFEQYGTIMNVKVLKDWLHRPYAFVQFDRIEDARRALQEANNTMLAGRSIRVEPARVNRTLFIAKFSKTLSDQMDMRTQLNDILSRFGPIEELTILQNYQTGRSKGCGFVKYSFREDSIRAFLAIRNHYKWVAEWYAQNKHGTHLQVPPVFYDDSDEHSDGGEFDYSFSSTELQGFTPPPVHSSSLCYPPVNFHRRFPLPTFNNNNNFLHHRGARSLPALPAPPTTSDVDTPPSSTLTSLPRGVNQQRAANLDKRNVEVDRQSIFIGQLNQVLCTKELVEERFAVYGRIETCQFMNRMNTRPAFAFIKYSSEEEAEKAVQNENGVTWFDRQIRVQFRETGEFRLHRQPPLDYVPALGGFAPLQGPSSVGDGSVVPFGNGGGMGVRIMRPLIAPSESDQTEQPLSPGKPCFRPKGARNHPSNTSLLPYLRYMNHFRRRFPHPPTSPIPQSPPPTPSQQQVAGGLAGNPMFSYSSGLYIPQGQPYNMYSPPLPSPGATSPSMSIYGQPSQYFPPSPSLSQMMGMAPAPWNLSGDQRMDAGMIGIAVPPQVMQPGGLFVPPHVAMGQGMGIRPVRNHGLWNGEGAGGRSNGAAGGYAATQQQQQQQQASNIASSSPRVGSGYSHSQPPFSPPTQSTQSPTSPKVFQQARQQQLQQQQQQQRFRSRRPTPQQHYIPQQVVPQGWRPMRPPPPMAVPAPPPQVQQAMMMGVPAAYVPEGYEMVPQGGMAGEGHFEGE</sequence>
<feature type="region of interest" description="Disordered" evidence="3">
    <location>
        <begin position="696"/>
        <end position="724"/>
    </location>
</feature>
<feature type="compositionally biased region" description="Low complexity" evidence="3">
    <location>
        <begin position="485"/>
        <end position="501"/>
    </location>
</feature>
<dbReference type="InterPro" id="IPR052462">
    <property type="entry name" value="SLIRP/GR-RBP-like"/>
</dbReference>
<feature type="compositionally biased region" description="Low complexity" evidence="3">
    <location>
        <begin position="880"/>
        <end position="928"/>
    </location>
</feature>